<protein>
    <submittedName>
        <fullName evidence="1">Uncharacterized protein</fullName>
    </submittedName>
</protein>
<dbReference type="EMBL" id="JAIOIV010000082">
    <property type="protein sequence ID" value="MBZ0156626.1"/>
    <property type="molecule type" value="Genomic_DNA"/>
</dbReference>
<sequence length="104" mass="12257">MFFPKVKRDFENGVRKVKWFASLLSERVRIEITLFKLLYQSEELKKRRNELLVQIGEEVYALRGKEKNVYANKEVTQAIRELEALDPEIKETLDRAAEVSKLVS</sequence>
<evidence type="ECO:0000313" key="1">
    <source>
        <dbReference type="EMBL" id="MBZ0156626.1"/>
    </source>
</evidence>
<name>A0A953J5H5_9BACT</name>
<proteinExistence type="predicted"/>
<dbReference type="AlphaFoldDB" id="A0A953J5H5"/>
<organism evidence="1 2">
    <name type="scientific">Candidatus Nitrobium versatile</name>
    <dbReference type="NCBI Taxonomy" id="2884831"/>
    <lineage>
        <taxon>Bacteria</taxon>
        <taxon>Pseudomonadati</taxon>
        <taxon>Nitrospirota</taxon>
        <taxon>Nitrospiria</taxon>
        <taxon>Nitrospirales</taxon>
        <taxon>Nitrospiraceae</taxon>
        <taxon>Candidatus Nitrobium</taxon>
    </lineage>
</organism>
<comment type="caution">
    <text evidence="1">The sequence shown here is derived from an EMBL/GenBank/DDBJ whole genome shotgun (WGS) entry which is preliminary data.</text>
</comment>
<reference evidence="1" key="2">
    <citation type="submission" date="2021-08" db="EMBL/GenBank/DDBJ databases">
        <authorList>
            <person name="Dalcin Martins P."/>
        </authorList>
    </citation>
    <scope>NUCLEOTIDE SEQUENCE</scope>
    <source>
        <strain evidence="1">MAG_39</strain>
    </source>
</reference>
<gene>
    <name evidence="1" type="ORF">K8I29_10530</name>
</gene>
<evidence type="ECO:0000313" key="2">
    <source>
        <dbReference type="Proteomes" id="UP000705867"/>
    </source>
</evidence>
<dbReference type="Proteomes" id="UP000705867">
    <property type="component" value="Unassembled WGS sequence"/>
</dbReference>
<reference evidence="1" key="1">
    <citation type="journal article" date="2021" name="bioRxiv">
        <title>Unraveling nitrogen, sulfur and carbon metabolic pathways and microbial community transcriptional responses to substrate deprivation and toxicity stresses in a bioreactor mimicking anoxic brackish coastal sediment conditions.</title>
        <authorList>
            <person name="Martins P.D."/>
            <person name="Echeveste M.J."/>
            <person name="Arshad A."/>
            <person name="Kurth J."/>
            <person name="Ouboter H."/>
            <person name="Jetten M.S.M."/>
            <person name="Welte C.U."/>
        </authorList>
    </citation>
    <scope>NUCLEOTIDE SEQUENCE</scope>
    <source>
        <strain evidence="1">MAG_39</strain>
    </source>
</reference>
<accession>A0A953J5H5</accession>